<keyword evidence="4 12" id="KW-0808">Transferase</keyword>
<dbReference type="InterPro" id="IPR052390">
    <property type="entry name" value="tRNA_nt/polyA_polymerase"/>
</dbReference>
<dbReference type="SUPFAM" id="SSF81891">
    <property type="entry name" value="Poly A polymerase C-terminal region-like"/>
    <property type="match status" value="1"/>
</dbReference>
<comment type="caution">
    <text evidence="14">The sequence shown here is derived from an EMBL/GenBank/DDBJ whole genome shotgun (WGS) entry which is preliminary data.</text>
</comment>
<keyword evidence="3" id="KW-0820">tRNA-binding</keyword>
<dbReference type="InterPro" id="IPR002646">
    <property type="entry name" value="PolA_pol_head_dom"/>
</dbReference>
<dbReference type="Gene3D" id="3.90.1640.10">
    <property type="entry name" value="inorganic pyrophosphatase (n-terminal core)"/>
    <property type="match status" value="1"/>
</dbReference>
<evidence type="ECO:0000256" key="12">
    <source>
        <dbReference type="RuleBase" id="RU003953"/>
    </source>
</evidence>
<dbReference type="EC" id="3.1.4.-" evidence="14"/>
<evidence type="ECO:0000256" key="10">
    <source>
        <dbReference type="ARBA" id="ARBA00022884"/>
    </source>
</evidence>
<dbReference type="Pfam" id="PF12627">
    <property type="entry name" value="PolyA_pol_RNAbd"/>
    <property type="match status" value="1"/>
</dbReference>
<comment type="similarity">
    <text evidence="2 12">Belongs to the tRNA nucleotidyltransferase/poly(A) polymerase family.</text>
</comment>
<dbReference type="SUPFAM" id="SSF54631">
    <property type="entry name" value="CBS-domain pair"/>
    <property type="match status" value="1"/>
</dbReference>
<dbReference type="InterPro" id="IPR003156">
    <property type="entry name" value="DHHA1_dom"/>
</dbReference>
<keyword evidence="11" id="KW-0129">CBS domain</keyword>
<accession>A0A841PML6</accession>
<dbReference type="InterPro" id="IPR046342">
    <property type="entry name" value="CBS_dom_sf"/>
</dbReference>
<evidence type="ECO:0000256" key="6">
    <source>
        <dbReference type="ARBA" id="ARBA00022695"/>
    </source>
</evidence>
<gene>
    <name evidence="14" type="ORF">HNR44_000415</name>
</gene>
<proteinExistence type="inferred from homology"/>
<dbReference type="Pfam" id="PF00571">
    <property type="entry name" value="CBS"/>
    <property type="match status" value="2"/>
</dbReference>
<dbReference type="InterPro" id="IPR032828">
    <property type="entry name" value="PolyA_RNA-bd"/>
</dbReference>
<dbReference type="InterPro" id="IPR001667">
    <property type="entry name" value="DDH_dom"/>
</dbReference>
<dbReference type="GO" id="GO:0046872">
    <property type="term" value="F:metal ion binding"/>
    <property type="evidence" value="ECO:0007669"/>
    <property type="project" value="UniProtKB-KW"/>
</dbReference>
<dbReference type="PANTHER" id="PTHR47788">
    <property type="entry name" value="POLYA POLYMERASE"/>
    <property type="match status" value="1"/>
</dbReference>
<keyword evidence="10 12" id="KW-0694">RNA-binding</keyword>
<keyword evidence="8" id="KW-0547">Nucleotide-binding</keyword>
<dbReference type="SUPFAM" id="SSF81301">
    <property type="entry name" value="Nucleotidyltransferase"/>
    <property type="match status" value="1"/>
</dbReference>
<keyword evidence="6 14" id="KW-0548">Nucleotidyltransferase</keyword>
<evidence type="ECO:0000256" key="8">
    <source>
        <dbReference type="ARBA" id="ARBA00022741"/>
    </source>
</evidence>
<organism evidence="14 15">
    <name type="scientific">Geomicrobium halophilum</name>
    <dbReference type="NCBI Taxonomy" id="549000"/>
    <lineage>
        <taxon>Bacteria</taxon>
        <taxon>Bacillati</taxon>
        <taxon>Bacillota</taxon>
        <taxon>Bacilli</taxon>
        <taxon>Bacillales</taxon>
        <taxon>Geomicrobium</taxon>
    </lineage>
</organism>
<keyword evidence="7" id="KW-0479">Metal-binding</keyword>
<dbReference type="EC" id="2.7.7.72" evidence="14"/>
<dbReference type="InterPro" id="IPR038763">
    <property type="entry name" value="DHH_sf"/>
</dbReference>
<dbReference type="CDD" id="cd04595">
    <property type="entry name" value="CBS_pair_DHH_polyA_Pol_assoc"/>
    <property type="match status" value="1"/>
</dbReference>
<dbReference type="PANTHER" id="PTHR47788:SF1">
    <property type="entry name" value="A-ADDING TRNA NUCLEOTIDYLTRANSFERASE"/>
    <property type="match status" value="1"/>
</dbReference>
<dbReference type="EMBL" id="JACHHJ010000001">
    <property type="protein sequence ID" value="MBB6448466.1"/>
    <property type="molecule type" value="Genomic_DNA"/>
</dbReference>
<evidence type="ECO:0000259" key="13">
    <source>
        <dbReference type="PROSITE" id="PS51371"/>
    </source>
</evidence>
<evidence type="ECO:0000313" key="14">
    <source>
        <dbReference type="EMBL" id="MBB6448466.1"/>
    </source>
</evidence>
<dbReference type="PROSITE" id="PS51371">
    <property type="entry name" value="CBS"/>
    <property type="match status" value="2"/>
</dbReference>
<evidence type="ECO:0000256" key="11">
    <source>
        <dbReference type="PROSITE-ProRule" id="PRU00703"/>
    </source>
</evidence>
<dbReference type="GO" id="GO:0000166">
    <property type="term" value="F:nucleotide binding"/>
    <property type="evidence" value="ECO:0007669"/>
    <property type="project" value="UniProtKB-KW"/>
</dbReference>
<feature type="domain" description="CBS" evidence="13">
    <location>
        <begin position="374"/>
        <end position="430"/>
    </location>
</feature>
<dbReference type="Gene3D" id="3.10.580.10">
    <property type="entry name" value="CBS-domain"/>
    <property type="match status" value="1"/>
</dbReference>
<dbReference type="Gene3D" id="1.10.3090.10">
    <property type="entry name" value="cca-adding enzyme, domain 2"/>
    <property type="match status" value="1"/>
</dbReference>
<dbReference type="Pfam" id="PF01743">
    <property type="entry name" value="PolyA_pol"/>
    <property type="match status" value="1"/>
</dbReference>
<dbReference type="SUPFAM" id="SSF64182">
    <property type="entry name" value="DHH phosphoesterases"/>
    <property type="match status" value="1"/>
</dbReference>
<dbReference type="SMART" id="SM00116">
    <property type="entry name" value="CBS"/>
    <property type="match status" value="2"/>
</dbReference>
<keyword evidence="15" id="KW-1185">Reference proteome</keyword>
<sequence>MKIIAAHKNTDFDALASLIAAKKLHPNAEILLPTNVQPAIKQYLALYRNQFPYIEEQQLTNENIDEVILVDTSHPSHTGNVLEDVQVHTMTIYDHHPESLSLPEGAHGETAEVGATITILIEHLKEKEIELCDWERTLFALGIYTDTGSLTYGHTTSRDLYALLYLFEQGISLDVVQEFYQLSFSNEQKDLFMHLLQEGKPCEMDGLTIMIGTIASDTFIGRLNDIVEQWLDFSNADACISIAKMKKTVFVTARSRNDRIDVSRVLSVIGGGGHQQAAAATIKNGDPKEIENEIHSHLSLAVKPALLAKQMMSYPVKSVHPSTSIDEVKNKILRYGHSGFPVVEESKLVGMISRRDVDKAAHHGLGHAPVKGHMTEKVITCDADSTSETVQQLMMDHDIGRLPVLTSDDELMGMISRSDLLQLLHDKQYERKQKEKRNLIDTMVELLPADKNRLLQTIGHIADEMNVNAFLIGGVVRDLWLHRKNEDIDITIEGDGIAFARAAAKTLGGSLYTHDSFLTAKIVLSSGQHIDIATARAEYYDAPSSLPKVVRSNLREDLYRRDFTINAMAIHLNEASFGTLVDPFGGEKDLTNGKIRVLHNLSFIEDPTRILRALRFEQKFGYILSEDTLRFAKKAEPAIIRLSTDRIKAECTRLFEEVTAVATFQRMYELELLSAFIPFASWSLSSKRMLENLENRASMGNIPDVALFIPLFAFQGQLQHLSRFALTKSENQLLNSFSRLKILNEPTLSSLGSLHENIHDIENTPLLIFEKYVEISKNQDFALLIKEYRKKRHHIPSLLTGDDLRALNLTPGPQYKHYLLRSECLWIEGKISNREEALQWLHSRVK</sequence>
<dbReference type="InterPro" id="IPR043519">
    <property type="entry name" value="NT_sf"/>
</dbReference>
<reference evidence="14 15" key="1">
    <citation type="submission" date="2020-08" db="EMBL/GenBank/DDBJ databases">
        <title>Genomic Encyclopedia of Type Strains, Phase IV (KMG-IV): sequencing the most valuable type-strain genomes for metagenomic binning, comparative biology and taxonomic classification.</title>
        <authorList>
            <person name="Goeker M."/>
        </authorList>
    </citation>
    <scope>NUCLEOTIDE SEQUENCE [LARGE SCALE GENOMIC DNA]</scope>
    <source>
        <strain evidence="14 15">DSM 21769</strain>
    </source>
</reference>
<dbReference type="RefSeq" id="WP_184402456.1">
    <property type="nucleotide sequence ID" value="NZ_JACHHJ010000001.1"/>
</dbReference>
<dbReference type="Pfam" id="PF01368">
    <property type="entry name" value="DHH"/>
    <property type="match status" value="1"/>
</dbReference>
<dbReference type="AlphaFoldDB" id="A0A841PML6"/>
<dbReference type="GO" id="GO:0004810">
    <property type="term" value="F:CCA tRNA nucleotidyltransferase activity"/>
    <property type="evidence" value="ECO:0007669"/>
    <property type="project" value="UniProtKB-EC"/>
</dbReference>
<dbReference type="Gene3D" id="3.30.460.10">
    <property type="entry name" value="Beta Polymerase, domain 2"/>
    <property type="match status" value="1"/>
</dbReference>
<evidence type="ECO:0000256" key="5">
    <source>
        <dbReference type="ARBA" id="ARBA00022694"/>
    </source>
</evidence>
<dbReference type="GO" id="GO:0000049">
    <property type="term" value="F:tRNA binding"/>
    <property type="evidence" value="ECO:0007669"/>
    <property type="project" value="UniProtKB-KW"/>
</dbReference>
<evidence type="ECO:0000256" key="7">
    <source>
        <dbReference type="ARBA" id="ARBA00022723"/>
    </source>
</evidence>
<dbReference type="Proteomes" id="UP000568839">
    <property type="component" value="Unassembled WGS sequence"/>
</dbReference>
<evidence type="ECO:0000256" key="4">
    <source>
        <dbReference type="ARBA" id="ARBA00022679"/>
    </source>
</evidence>
<feature type="domain" description="CBS" evidence="13">
    <location>
        <begin position="311"/>
        <end position="370"/>
    </location>
</feature>
<keyword evidence="5" id="KW-0819">tRNA processing</keyword>
<dbReference type="InterPro" id="IPR000644">
    <property type="entry name" value="CBS_dom"/>
</dbReference>
<evidence type="ECO:0000313" key="15">
    <source>
        <dbReference type="Proteomes" id="UP000568839"/>
    </source>
</evidence>
<comment type="cofactor">
    <cofactor evidence="1">
        <name>Mg(2+)</name>
        <dbReference type="ChEBI" id="CHEBI:18420"/>
    </cofactor>
</comment>
<evidence type="ECO:0000256" key="1">
    <source>
        <dbReference type="ARBA" id="ARBA00001946"/>
    </source>
</evidence>
<protein>
    <submittedName>
        <fullName evidence="14">tRNA nucleotidyltransferase (CCA-adding enzyme)</fullName>
        <ecNumber evidence="14">2.7.7.72</ecNumber>
        <ecNumber evidence="14">3.1.3.-</ecNumber>
        <ecNumber evidence="14">3.1.4.-</ecNumber>
    </submittedName>
</protein>
<dbReference type="Pfam" id="PF02272">
    <property type="entry name" value="DHHA1"/>
    <property type="match status" value="1"/>
</dbReference>
<dbReference type="EC" id="3.1.3.-" evidence="14"/>
<keyword evidence="9" id="KW-0460">Magnesium</keyword>
<dbReference type="GO" id="GO:0008033">
    <property type="term" value="P:tRNA processing"/>
    <property type="evidence" value="ECO:0007669"/>
    <property type="project" value="UniProtKB-KW"/>
</dbReference>
<dbReference type="GO" id="GO:0016787">
    <property type="term" value="F:hydrolase activity"/>
    <property type="evidence" value="ECO:0007669"/>
    <property type="project" value="UniProtKB-KW"/>
</dbReference>
<evidence type="ECO:0000256" key="2">
    <source>
        <dbReference type="ARBA" id="ARBA00007265"/>
    </source>
</evidence>
<dbReference type="CDD" id="cd05398">
    <property type="entry name" value="NT_ClassII-CCAase"/>
    <property type="match status" value="1"/>
</dbReference>
<evidence type="ECO:0000256" key="9">
    <source>
        <dbReference type="ARBA" id="ARBA00022842"/>
    </source>
</evidence>
<evidence type="ECO:0000256" key="3">
    <source>
        <dbReference type="ARBA" id="ARBA00022555"/>
    </source>
</evidence>
<dbReference type="Gene3D" id="3.10.310.30">
    <property type="match status" value="1"/>
</dbReference>
<keyword evidence="14" id="KW-0378">Hydrolase</keyword>
<name>A0A841PML6_9BACL</name>